<comment type="caution">
    <text evidence="4">The sequence shown here is derived from an EMBL/GenBank/DDBJ whole genome shotgun (WGS) entry which is preliminary data.</text>
</comment>
<dbReference type="GO" id="GO:0005694">
    <property type="term" value="C:chromosome"/>
    <property type="evidence" value="ECO:0007669"/>
    <property type="project" value="TreeGrafter"/>
</dbReference>
<dbReference type="Gene3D" id="3.40.50.300">
    <property type="entry name" value="P-loop containing nucleotide triphosphate hydrolases"/>
    <property type="match status" value="1"/>
</dbReference>
<comment type="similarity">
    <text evidence="1">Belongs to the helicase family. RecQ subfamily.</text>
</comment>
<reference evidence="4" key="1">
    <citation type="journal article" date="2021" name="Mol. Plant Microbe Interact.">
        <title>Telomere to telomere genome assembly of Fusarium musae F31, causal agent of crown rot disease of banana.</title>
        <authorList>
            <person name="Degradi L."/>
            <person name="Tava V."/>
            <person name="Kunova A."/>
            <person name="Cortesi P."/>
            <person name="Saracchi M."/>
            <person name="Pasquali M."/>
        </authorList>
    </citation>
    <scope>NUCLEOTIDE SEQUENCE</scope>
    <source>
        <strain evidence="4">F31</strain>
    </source>
</reference>
<dbReference type="InterPro" id="IPR014001">
    <property type="entry name" value="Helicase_ATP-bd"/>
</dbReference>
<dbReference type="GO" id="GO:0000724">
    <property type="term" value="P:double-strand break repair via homologous recombination"/>
    <property type="evidence" value="ECO:0007669"/>
    <property type="project" value="TreeGrafter"/>
</dbReference>
<dbReference type="KEGG" id="fmu:J7337_013369"/>
<organism evidence="4 5">
    <name type="scientific">Fusarium musae</name>
    <dbReference type="NCBI Taxonomy" id="1042133"/>
    <lineage>
        <taxon>Eukaryota</taxon>
        <taxon>Fungi</taxon>
        <taxon>Dikarya</taxon>
        <taxon>Ascomycota</taxon>
        <taxon>Pezizomycotina</taxon>
        <taxon>Sordariomycetes</taxon>
        <taxon>Hypocreomycetidae</taxon>
        <taxon>Hypocreales</taxon>
        <taxon>Nectriaceae</taxon>
        <taxon>Fusarium</taxon>
    </lineage>
</organism>
<dbReference type="GO" id="GO:0005524">
    <property type="term" value="F:ATP binding"/>
    <property type="evidence" value="ECO:0007669"/>
    <property type="project" value="InterPro"/>
</dbReference>
<dbReference type="PANTHER" id="PTHR13710:SF120">
    <property type="entry name" value="BIFUNCTIONAL 3'-5' EXONUCLEASE_ATP-DEPENDENT HELICASE WRN"/>
    <property type="match status" value="1"/>
</dbReference>
<dbReference type="SMART" id="SM00487">
    <property type="entry name" value="DEXDc"/>
    <property type="match status" value="1"/>
</dbReference>
<dbReference type="GO" id="GO:0005737">
    <property type="term" value="C:cytoplasm"/>
    <property type="evidence" value="ECO:0007669"/>
    <property type="project" value="TreeGrafter"/>
</dbReference>
<protein>
    <recommendedName>
        <fullName evidence="3">Helicase ATP-binding domain-containing protein</fullName>
    </recommendedName>
</protein>
<dbReference type="Proteomes" id="UP000827133">
    <property type="component" value="Unassembled WGS sequence"/>
</dbReference>
<evidence type="ECO:0000256" key="1">
    <source>
        <dbReference type="ARBA" id="ARBA00005446"/>
    </source>
</evidence>
<evidence type="ECO:0000256" key="2">
    <source>
        <dbReference type="SAM" id="MobiDB-lite"/>
    </source>
</evidence>
<proteinExistence type="inferred from homology"/>
<evidence type="ECO:0000313" key="4">
    <source>
        <dbReference type="EMBL" id="KAG9495134.1"/>
    </source>
</evidence>
<dbReference type="RefSeq" id="XP_044674134.1">
    <property type="nucleotide sequence ID" value="XM_044830859.1"/>
</dbReference>
<evidence type="ECO:0000259" key="3">
    <source>
        <dbReference type="PROSITE" id="PS51192"/>
    </source>
</evidence>
<dbReference type="InterPro" id="IPR011545">
    <property type="entry name" value="DEAD/DEAH_box_helicase_dom"/>
</dbReference>
<name>A0A9P8D4E7_9HYPO</name>
<dbReference type="PROSITE" id="PS51192">
    <property type="entry name" value="HELICASE_ATP_BIND_1"/>
    <property type="match status" value="1"/>
</dbReference>
<dbReference type="InterPro" id="IPR027417">
    <property type="entry name" value="P-loop_NTPase"/>
</dbReference>
<dbReference type="SUPFAM" id="SSF52540">
    <property type="entry name" value="P-loop containing nucleoside triphosphate hydrolases"/>
    <property type="match status" value="1"/>
</dbReference>
<feature type="domain" description="Helicase ATP-binding" evidence="3">
    <location>
        <begin position="99"/>
        <end position="293"/>
    </location>
</feature>
<dbReference type="GO" id="GO:0009378">
    <property type="term" value="F:four-way junction helicase activity"/>
    <property type="evidence" value="ECO:0007669"/>
    <property type="project" value="TreeGrafter"/>
</dbReference>
<gene>
    <name evidence="4" type="ORF">J7337_013369</name>
</gene>
<dbReference type="GO" id="GO:0043138">
    <property type="term" value="F:3'-5' DNA helicase activity"/>
    <property type="evidence" value="ECO:0007669"/>
    <property type="project" value="TreeGrafter"/>
</dbReference>
<dbReference type="Pfam" id="PF00270">
    <property type="entry name" value="DEAD"/>
    <property type="match status" value="1"/>
</dbReference>
<accession>A0A9P8D4E7</accession>
<dbReference type="GeneID" id="68321225"/>
<dbReference type="EMBL" id="JAHBCI010000011">
    <property type="protein sequence ID" value="KAG9495134.1"/>
    <property type="molecule type" value="Genomic_DNA"/>
</dbReference>
<sequence>MELSDEDFDSGDALFDDVDEDDLIFDELEEMGVMNPPKKHSRGKENDITDQAPAKKARHGSLSSSNGRLGETQRVQLARKLLADKFGYKEFRHEQEAAIARLLDGENALAVFPTGAGKSLCYQVRFSSLVPTSSPELLYLCKQIPAIAFPEMDRQTKERQTNDSGITIVVSPLIALMKDQVDALKRRGIAAECMDSTKSWNEIQDINKDLREGQLRLLYCAPERLNNEGFVETMKRVKGGVRMIGVDEAHCISEAVARFVQEIKAERVICLTATATPPVVKDICQAFDIADEGVFRTSVYRPNLRLEAEAVEAKDDKYELLFKFLKTHPGSTLIYTTLQKVAQSLVPAVAFQR</sequence>
<keyword evidence="5" id="KW-1185">Reference proteome</keyword>
<evidence type="ECO:0000313" key="5">
    <source>
        <dbReference type="Proteomes" id="UP000827133"/>
    </source>
</evidence>
<dbReference type="AlphaFoldDB" id="A0A9P8D4E7"/>
<dbReference type="PANTHER" id="PTHR13710">
    <property type="entry name" value="DNA HELICASE RECQ FAMILY MEMBER"/>
    <property type="match status" value="1"/>
</dbReference>
<dbReference type="GO" id="GO:0005634">
    <property type="term" value="C:nucleus"/>
    <property type="evidence" value="ECO:0007669"/>
    <property type="project" value="TreeGrafter"/>
</dbReference>
<dbReference type="GO" id="GO:0003676">
    <property type="term" value="F:nucleic acid binding"/>
    <property type="evidence" value="ECO:0007669"/>
    <property type="project" value="InterPro"/>
</dbReference>
<feature type="region of interest" description="Disordered" evidence="2">
    <location>
        <begin position="29"/>
        <end position="69"/>
    </location>
</feature>